<gene>
    <name evidence="1" type="ORF">MYAER_3179</name>
</gene>
<name>A0A0F6U688_MICAE</name>
<organism evidence="1 2">
    <name type="scientific">Microcystis aeruginosa NIES-2549</name>
    <dbReference type="NCBI Taxonomy" id="1641812"/>
    <lineage>
        <taxon>Bacteria</taxon>
        <taxon>Bacillati</taxon>
        <taxon>Cyanobacteriota</taxon>
        <taxon>Cyanophyceae</taxon>
        <taxon>Oscillatoriophycideae</taxon>
        <taxon>Chroococcales</taxon>
        <taxon>Microcystaceae</taxon>
        <taxon>Microcystis</taxon>
    </lineage>
</organism>
<evidence type="ECO:0000313" key="2">
    <source>
        <dbReference type="Proteomes" id="UP000034103"/>
    </source>
</evidence>
<dbReference type="EMBL" id="CP011304">
    <property type="protein sequence ID" value="AKE65517.1"/>
    <property type="molecule type" value="Genomic_DNA"/>
</dbReference>
<dbReference type="GeneID" id="66704950"/>
<reference evidence="1 2" key="1">
    <citation type="journal article" date="2015" name="Genome Announc.">
        <title>Complete Genome Sequence of Microcystis aeruginosa NIES-2549, a Bloom-Forming Cyanobacterium from Lake Kasumigaura, Japan.</title>
        <authorList>
            <person name="Yamaguchi H."/>
            <person name="Suzuki S."/>
            <person name="Tanabe Y."/>
            <person name="Osana Y."/>
            <person name="Shimura Y."/>
            <person name="Ishida K."/>
            <person name="Kawachi M."/>
        </authorList>
    </citation>
    <scope>NUCLEOTIDE SEQUENCE [LARGE SCALE GENOMIC DNA]</scope>
    <source>
        <strain evidence="1 2">NIES-2549</strain>
    </source>
</reference>
<evidence type="ECO:0000313" key="1">
    <source>
        <dbReference type="EMBL" id="AKE65517.1"/>
    </source>
</evidence>
<sequence length="77" mass="8770">MTAIVQELLDTFDRLTDSERSDLLLEILKRTIHLDFPPLSDEDLVLNAEGIFLELDDSYRKNQSSSNSTSSGEYLFS</sequence>
<dbReference type="AlphaFoldDB" id="A0A0F6U688"/>
<proteinExistence type="predicted"/>
<dbReference type="Proteomes" id="UP000034103">
    <property type="component" value="Chromosome"/>
</dbReference>
<accession>A0A0F6U688</accession>
<protein>
    <submittedName>
        <fullName evidence="1">Uncharacterized protein</fullName>
    </submittedName>
</protein>
<dbReference type="RefSeq" id="WP_046662755.1">
    <property type="nucleotide sequence ID" value="NZ_CP011304.1"/>
</dbReference>
<dbReference type="PATRIC" id="fig|1641812.3.peg.3284"/>
<dbReference type="HOGENOM" id="CLU_193603_0_0_3"/>